<keyword evidence="2" id="KW-1185">Reference proteome</keyword>
<name>A0ABQ8SEF1_PERAM</name>
<dbReference type="PANTHER" id="PTHR47326">
    <property type="entry name" value="TRANSPOSABLE ELEMENT TC3 TRANSPOSASE-LIKE PROTEIN"/>
    <property type="match status" value="1"/>
</dbReference>
<accession>A0ABQ8SEF1</accession>
<evidence type="ECO:0000313" key="2">
    <source>
        <dbReference type="Proteomes" id="UP001148838"/>
    </source>
</evidence>
<dbReference type="Gene3D" id="3.90.280.10">
    <property type="entry name" value="PEBP-like"/>
    <property type="match status" value="1"/>
</dbReference>
<feature type="non-terminal residue" evidence="1">
    <location>
        <position position="175"/>
    </location>
</feature>
<dbReference type="PANTHER" id="PTHR47326:SF1">
    <property type="entry name" value="HTH PSQ-TYPE DOMAIN-CONTAINING PROTEIN"/>
    <property type="match status" value="1"/>
</dbReference>
<evidence type="ECO:0000313" key="1">
    <source>
        <dbReference type="EMBL" id="KAJ4432200.1"/>
    </source>
</evidence>
<dbReference type="EMBL" id="JAJSOF020000029">
    <property type="protein sequence ID" value="KAJ4432200.1"/>
    <property type="molecule type" value="Genomic_DNA"/>
</dbReference>
<gene>
    <name evidence="1" type="ORF">ANN_20816</name>
</gene>
<reference evidence="1 2" key="1">
    <citation type="journal article" date="2022" name="Allergy">
        <title>Genome assembly and annotation of Periplaneta americana reveal a comprehensive cockroach allergen profile.</title>
        <authorList>
            <person name="Wang L."/>
            <person name="Xiong Q."/>
            <person name="Saelim N."/>
            <person name="Wang L."/>
            <person name="Nong W."/>
            <person name="Wan A.T."/>
            <person name="Shi M."/>
            <person name="Liu X."/>
            <person name="Cao Q."/>
            <person name="Hui J.H.L."/>
            <person name="Sookrung N."/>
            <person name="Leung T.F."/>
            <person name="Tungtrongchitr A."/>
            <person name="Tsui S.K.W."/>
        </authorList>
    </citation>
    <scope>NUCLEOTIDE SEQUENCE [LARGE SCALE GENOMIC DNA]</scope>
    <source>
        <strain evidence="1">PWHHKU_190912</strain>
    </source>
</reference>
<organism evidence="1 2">
    <name type="scientific">Periplaneta americana</name>
    <name type="common">American cockroach</name>
    <name type="synonym">Blatta americana</name>
    <dbReference type="NCBI Taxonomy" id="6978"/>
    <lineage>
        <taxon>Eukaryota</taxon>
        <taxon>Metazoa</taxon>
        <taxon>Ecdysozoa</taxon>
        <taxon>Arthropoda</taxon>
        <taxon>Hexapoda</taxon>
        <taxon>Insecta</taxon>
        <taxon>Pterygota</taxon>
        <taxon>Neoptera</taxon>
        <taxon>Polyneoptera</taxon>
        <taxon>Dictyoptera</taxon>
        <taxon>Blattodea</taxon>
        <taxon>Blattoidea</taxon>
        <taxon>Blattidae</taxon>
        <taxon>Blattinae</taxon>
        <taxon>Periplaneta</taxon>
    </lineage>
</organism>
<dbReference type="Proteomes" id="UP001148838">
    <property type="component" value="Unassembled WGS sequence"/>
</dbReference>
<dbReference type="InterPro" id="IPR036610">
    <property type="entry name" value="PEBP-like_sf"/>
</dbReference>
<protein>
    <submittedName>
        <fullName evidence="1">Uncharacterized protein</fullName>
    </submittedName>
</protein>
<comment type="caution">
    <text evidence="1">The sequence shown here is derived from an EMBL/GenBank/DDBJ whole genome shotgun (WGS) entry which is preliminary data.</text>
</comment>
<dbReference type="SUPFAM" id="SSF49777">
    <property type="entry name" value="PEBP-like"/>
    <property type="match status" value="1"/>
</dbReference>
<proteinExistence type="predicted"/>
<sequence length="175" mass="20087">MNLSFISELNYKDPSVHFKVDIGFPKPKPSRSVELKERLNVIRARRSDTEIEKLSRLKKLNGNSVVAAQMFPGCLISSHGDVPWPARSPDLAPCDFFLWVQLKAEVSKHRPRTLPDLRNARNWGNIPGSDISKGEVVWNYLQPFPPRGTGYHRLVFILYKQDKKMDYSKLKKEGP</sequence>